<dbReference type="EMBL" id="CP002131">
    <property type="protein sequence ID" value="ADL08168.1"/>
    <property type="molecule type" value="Genomic_DNA"/>
</dbReference>
<evidence type="ECO:0000313" key="3">
    <source>
        <dbReference type="Proteomes" id="UP000000272"/>
    </source>
</evidence>
<keyword evidence="3" id="KW-1185">Reference proteome</keyword>
<accession>D9RXU4</accession>
<comment type="function">
    <text evidence="1">SASP are bound to spore DNA. They are double-stranded DNA-binding proteins that cause DNA to change to an a-like conformation. They protect the DNA backbone from chemical and enzymatic cleavage and are thus involved in dormant spore's high resistance to UV light.</text>
</comment>
<proteinExistence type="predicted"/>
<evidence type="ECO:0000256" key="1">
    <source>
        <dbReference type="ARBA" id="ARBA00003863"/>
    </source>
</evidence>
<dbReference type="OrthoDB" id="1683773at2"/>
<reference evidence="2 3" key="1">
    <citation type="journal article" date="2010" name="Stand. Genomic Sci.">
        <title>Complete genome sequence of Thermosediminibacter oceani type strain (JW/IW-1228P).</title>
        <authorList>
            <person name="Pitluck S."/>
            <person name="Yasawong M."/>
            <person name="Munk C."/>
            <person name="Nolan M."/>
            <person name="Lapidus A."/>
            <person name="Lucas S."/>
            <person name="Glavina Del Rio T."/>
            <person name="Tice H."/>
            <person name="Cheng J.F."/>
            <person name="Bruce D."/>
            <person name="Detter C."/>
            <person name="Tapia R."/>
            <person name="Han C."/>
            <person name="Goodwin L."/>
            <person name="Liolios K."/>
            <person name="Ivanova N."/>
            <person name="Mavromatis K."/>
            <person name="Mikhailova N."/>
            <person name="Pati A."/>
            <person name="Chen A."/>
            <person name="Palaniappan K."/>
            <person name="Land M."/>
            <person name="Hauser L."/>
            <person name="Chang Y.J."/>
            <person name="Jeffries C.D."/>
            <person name="Rohde M."/>
            <person name="Spring S."/>
            <person name="Sikorski J."/>
            <person name="Goker M."/>
            <person name="Woyke T."/>
            <person name="Bristow J."/>
            <person name="Eisen J.A."/>
            <person name="Markowitz V."/>
            <person name="Hugenholtz P."/>
            <person name="Kyrpides N.C."/>
            <person name="Klenk H.P."/>
        </authorList>
    </citation>
    <scope>NUCLEOTIDE SEQUENCE [LARGE SCALE GENOMIC DNA]</scope>
    <source>
        <strain evidence="3">ATCC BAA-1034 / DSM 16646 / JW/IW-1228P</strain>
    </source>
</reference>
<evidence type="ECO:0000313" key="2">
    <source>
        <dbReference type="EMBL" id="ADL08168.1"/>
    </source>
</evidence>
<gene>
    <name evidence="2" type="ordered locus">Toce_1415</name>
</gene>
<dbReference type="InterPro" id="IPR001448">
    <property type="entry name" value="SASP_alpha/beta-type"/>
</dbReference>
<dbReference type="Pfam" id="PF00269">
    <property type="entry name" value="SASP"/>
    <property type="match status" value="1"/>
</dbReference>
<dbReference type="AlphaFoldDB" id="D9RXU4"/>
<sequence>MSRRKNQANSEPEKELEKLKEEVAKELHLDDDIRERGWENLTTREAGKIGGHMVKKMINLAKREIDREDGKIDIEDKNDESGNR</sequence>
<dbReference type="KEGG" id="toc:Toce_1415"/>
<dbReference type="Proteomes" id="UP000000272">
    <property type="component" value="Chromosome"/>
</dbReference>
<dbReference type="HOGENOM" id="CLU_169738_0_2_9"/>
<organism evidence="2 3">
    <name type="scientific">Thermosediminibacter oceani (strain ATCC BAA-1034 / DSM 16646 / JW/IW-1228P)</name>
    <dbReference type="NCBI Taxonomy" id="555079"/>
    <lineage>
        <taxon>Bacteria</taxon>
        <taxon>Bacillati</taxon>
        <taxon>Bacillota</taxon>
        <taxon>Clostridia</taxon>
        <taxon>Thermosediminibacterales</taxon>
        <taxon>Thermosediminibacteraceae</taxon>
        <taxon>Thermosediminibacter</taxon>
    </lineage>
</organism>
<dbReference type="Gene3D" id="6.10.10.80">
    <property type="entry name" value="Small, acid-soluble spore protein, alpha/beta type-like"/>
    <property type="match status" value="1"/>
</dbReference>
<name>D9RXU4_THEOJ</name>
<protein>
    <submittedName>
        <fullName evidence="2">Small, acid-soluble spore protein, alpha/be</fullName>
    </submittedName>
</protein>
<dbReference type="GO" id="GO:0003690">
    <property type="term" value="F:double-stranded DNA binding"/>
    <property type="evidence" value="ECO:0007669"/>
    <property type="project" value="InterPro"/>
</dbReference>
<dbReference type="InterPro" id="IPR038300">
    <property type="entry name" value="SASP_sf_alpha/beta"/>
</dbReference>
<dbReference type="RefSeq" id="WP_013276199.1">
    <property type="nucleotide sequence ID" value="NC_014377.1"/>
</dbReference>
<dbReference type="GO" id="GO:0006265">
    <property type="term" value="P:DNA topological change"/>
    <property type="evidence" value="ECO:0007669"/>
    <property type="project" value="InterPro"/>
</dbReference>